<feature type="region of interest" description="Disordered" evidence="10">
    <location>
        <begin position="1"/>
        <end position="92"/>
    </location>
</feature>
<evidence type="ECO:0000256" key="10">
    <source>
        <dbReference type="SAM" id="MobiDB-lite"/>
    </source>
</evidence>
<dbReference type="OrthoDB" id="19606at2759"/>
<feature type="compositionally biased region" description="Basic and acidic residues" evidence="10">
    <location>
        <begin position="489"/>
        <end position="502"/>
    </location>
</feature>
<feature type="region of interest" description="Disordered" evidence="10">
    <location>
        <begin position="489"/>
        <end position="508"/>
    </location>
</feature>
<evidence type="ECO:0000256" key="5">
    <source>
        <dbReference type="ARBA" id="ARBA00022695"/>
    </source>
</evidence>
<evidence type="ECO:0000256" key="8">
    <source>
        <dbReference type="ARBA" id="ARBA00023163"/>
    </source>
</evidence>
<feature type="compositionally biased region" description="Acidic residues" evidence="10">
    <location>
        <begin position="53"/>
        <end position="64"/>
    </location>
</feature>
<keyword evidence="3 9" id="KW-0639">Primosome</keyword>
<dbReference type="Gene3D" id="3.90.920.10">
    <property type="entry name" value="DNA primase, PRIM domain"/>
    <property type="match status" value="1"/>
</dbReference>
<organism evidence="11 12">
    <name type="scientific">Periconia macrospinosa</name>
    <dbReference type="NCBI Taxonomy" id="97972"/>
    <lineage>
        <taxon>Eukaryota</taxon>
        <taxon>Fungi</taxon>
        <taxon>Dikarya</taxon>
        <taxon>Ascomycota</taxon>
        <taxon>Pezizomycotina</taxon>
        <taxon>Dothideomycetes</taxon>
        <taxon>Pleosporomycetidae</taxon>
        <taxon>Pleosporales</taxon>
        <taxon>Massarineae</taxon>
        <taxon>Periconiaceae</taxon>
        <taxon>Periconia</taxon>
    </lineage>
</organism>
<dbReference type="Pfam" id="PF01896">
    <property type="entry name" value="DNA_primase_S"/>
    <property type="match status" value="1"/>
</dbReference>
<keyword evidence="7" id="KW-0479">Metal-binding</keyword>
<evidence type="ECO:0000313" key="11">
    <source>
        <dbReference type="EMBL" id="PVH94382.1"/>
    </source>
</evidence>
<dbReference type="CDD" id="cd04860">
    <property type="entry name" value="AE_Prim_S"/>
    <property type="match status" value="1"/>
</dbReference>
<protein>
    <recommendedName>
        <fullName evidence="9">DNA primase</fullName>
        <ecNumber evidence="9">2.7.7.-</ecNumber>
    </recommendedName>
</protein>
<dbReference type="EC" id="2.7.7.-" evidence="9"/>
<keyword evidence="4 9" id="KW-0808">Transferase</keyword>
<evidence type="ECO:0000256" key="2">
    <source>
        <dbReference type="ARBA" id="ARBA00022478"/>
    </source>
</evidence>
<gene>
    <name evidence="11" type="ORF">DM02DRAFT_676218</name>
</gene>
<keyword evidence="8" id="KW-0804">Transcription</keyword>
<dbReference type="GO" id="GO:0005658">
    <property type="term" value="C:alpha DNA polymerase:primase complex"/>
    <property type="evidence" value="ECO:0007669"/>
    <property type="project" value="UniProtKB-ARBA"/>
</dbReference>
<dbReference type="FunFam" id="3.90.920.10:FF:000002">
    <property type="entry name" value="DNA primase"/>
    <property type="match status" value="1"/>
</dbReference>
<dbReference type="GO" id="GO:0046872">
    <property type="term" value="F:metal ion binding"/>
    <property type="evidence" value="ECO:0007669"/>
    <property type="project" value="UniProtKB-KW"/>
</dbReference>
<keyword evidence="12" id="KW-1185">Reference proteome</keyword>
<keyword evidence="6 9" id="KW-0235">DNA replication</keyword>
<proteinExistence type="inferred from homology"/>
<evidence type="ECO:0000313" key="12">
    <source>
        <dbReference type="Proteomes" id="UP000244855"/>
    </source>
</evidence>
<dbReference type="EMBL" id="KZ805537">
    <property type="protein sequence ID" value="PVH94382.1"/>
    <property type="molecule type" value="Genomic_DNA"/>
</dbReference>
<dbReference type="PANTHER" id="PTHR10536">
    <property type="entry name" value="DNA PRIMASE SMALL SUBUNIT"/>
    <property type="match status" value="1"/>
</dbReference>
<evidence type="ECO:0000256" key="7">
    <source>
        <dbReference type="ARBA" id="ARBA00022723"/>
    </source>
</evidence>
<accession>A0A2V1D8K1</accession>
<reference evidence="11 12" key="1">
    <citation type="journal article" date="2018" name="Sci. Rep.">
        <title>Comparative genomics provides insights into the lifestyle and reveals functional heterogeneity of dark septate endophytic fungi.</title>
        <authorList>
            <person name="Knapp D.G."/>
            <person name="Nemeth J.B."/>
            <person name="Barry K."/>
            <person name="Hainaut M."/>
            <person name="Henrissat B."/>
            <person name="Johnson J."/>
            <person name="Kuo A."/>
            <person name="Lim J.H.P."/>
            <person name="Lipzen A."/>
            <person name="Nolan M."/>
            <person name="Ohm R.A."/>
            <person name="Tamas L."/>
            <person name="Grigoriev I.V."/>
            <person name="Spatafora J.W."/>
            <person name="Nagy L.G."/>
            <person name="Kovacs G.M."/>
        </authorList>
    </citation>
    <scope>NUCLEOTIDE SEQUENCE [LARGE SCALE GENOMIC DNA]</scope>
    <source>
        <strain evidence="11 12">DSE2036</strain>
    </source>
</reference>
<evidence type="ECO:0000256" key="9">
    <source>
        <dbReference type="RuleBase" id="RU003514"/>
    </source>
</evidence>
<evidence type="ECO:0000256" key="3">
    <source>
        <dbReference type="ARBA" id="ARBA00022515"/>
    </source>
</evidence>
<evidence type="ECO:0000256" key="4">
    <source>
        <dbReference type="ARBA" id="ARBA00022679"/>
    </source>
</evidence>
<dbReference type="Proteomes" id="UP000244855">
    <property type="component" value="Unassembled WGS sequence"/>
</dbReference>
<keyword evidence="5" id="KW-0548">Nucleotidyltransferase</keyword>
<sequence length="508" mass="57580">MPHSVSPGSTPAEGATQTMSQATNHAEPEIEDTTMEEAPNPAEAEAAKVNLEDMFDDDDPDDEFTSSAPQFRPKEEEEEPSQEAAPTFKIGDRSSFSDPDVMRVFYQRLFPFRFFFQWLNHSVVPGKDFANREFALSLQSGILVRYQSYPTHDLLRKALIQDVPPRIDIGPIYSTNPRDRKTLRKASSFVPVARELVFDIDMNDYDDIRTCCTGANICRKCWSFITMAIKVVDEALREDFGFKHILWNYSGRRGAHAWVCDKKAREMDDSKRRAVAGYLELLKGGDKGGKKVNVRRPLHPHLERSLNILKEHFQTTILEEQDPWADEEKAAHLLGLIPDPTLRAALQKKWDASPSRPSASKWADIDSVAKSGALSKSSRELLEAKQDIVLEYTYPRLDADVSKKMNHLLKSPFVVHPATGRICVPIDPQRAEEFDPLSVPTVLDLIKEIDEWQGVEGEGDKKLQDWEKTSLKPYIDQFRKFVGGLLKDEKQGGGVKREREEGGEAMEF</sequence>
<keyword evidence="2 9" id="KW-0240">DNA-directed RNA polymerase</keyword>
<dbReference type="STRING" id="97972.A0A2V1D8K1"/>
<name>A0A2V1D8K1_9PLEO</name>
<evidence type="ECO:0000256" key="1">
    <source>
        <dbReference type="ARBA" id="ARBA00009762"/>
    </source>
</evidence>
<dbReference type="SUPFAM" id="SSF56747">
    <property type="entry name" value="Prim-pol domain"/>
    <property type="match status" value="1"/>
</dbReference>
<dbReference type="InterPro" id="IPR014052">
    <property type="entry name" value="DNA_primase_ssu_euk/arc"/>
</dbReference>
<comment type="similarity">
    <text evidence="1 9">Belongs to the eukaryotic-type primase small subunit family.</text>
</comment>
<dbReference type="GO" id="GO:0006269">
    <property type="term" value="P:DNA replication, synthesis of primer"/>
    <property type="evidence" value="ECO:0007669"/>
    <property type="project" value="UniProtKB-KW"/>
</dbReference>
<dbReference type="NCBIfam" id="TIGR00335">
    <property type="entry name" value="primase_sml"/>
    <property type="match status" value="1"/>
</dbReference>
<feature type="compositionally biased region" description="Polar residues" evidence="10">
    <location>
        <begin position="15"/>
        <end position="24"/>
    </location>
</feature>
<dbReference type="AlphaFoldDB" id="A0A2V1D8K1"/>
<dbReference type="GO" id="GO:0003899">
    <property type="term" value="F:DNA-directed RNA polymerase activity"/>
    <property type="evidence" value="ECO:0007669"/>
    <property type="project" value="InterPro"/>
</dbReference>
<evidence type="ECO:0000256" key="6">
    <source>
        <dbReference type="ARBA" id="ARBA00022705"/>
    </source>
</evidence>
<dbReference type="InterPro" id="IPR002755">
    <property type="entry name" value="DNA_primase_S"/>
</dbReference>